<feature type="transmembrane region" description="Helical" evidence="1">
    <location>
        <begin position="262"/>
        <end position="279"/>
    </location>
</feature>
<keyword evidence="1" id="KW-1133">Transmembrane helix</keyword>
<organism evidence="3 4">
    <name type="scientific">Shewanella livingstonensis</name>
    <dbReference type="NCBI Taxonomy" id="150120"/>
    <lineage>
        <taxon>Bacteria</taxon>
        <taxon>Pseudomonadati</taxon>
        <taxon>Pseudomonadota</taxon>
        <taxon>Gammaproteobacteria</taxon>
        <taxon>Alteromonadales</taxon>
        <taxon>Shewanellaceae</taxon>
        <taxon>Shewanella</taxon>
    </lineage>
</organism>
<evidence type="ECO:0000313" key="3">
    <source>
        <dbReference type="EMBL" id="AZG73920.1"/>
    </source>
</evidence>
<dbReference type="Proteomes" id="UP000278035">
    <property type="component" value="Chromosome"/>
</dbReference>
<dbReference type="EMBL" id="CP034015">
    <property type="protein sequence ID" value="AZG73920.1"/>
    <property type="molecule type" value="Genomic_DNA"/>
</dbReference>
<feature type="transmembrane region" description="Helical" evidence="1">
    <location>
        <begin position="194"/>
        <end position="214"/>
    </location>
</feature>
<feature type="transmembrane region" description="Helical" evidence="1">
    <location>
        <begin position="353"/>
        <end position="371"/>
    </location>
</feature>
<dbReference type="Pfam" id="PF13795">
    <property type="entry name" value="HupE_UreJ_2"/>
    <property type="match status" value="1"/>
</dbReference>
<keyword evidence="4" id="KW-1185">Reference proteome</keyword>
<dbReference type="PROSITE" id="PS00018">
    <property type="entry name" value="EF_HAND_1"/>
    <property type="match status" value="1"/>
</dbReference>
<proteinExistence type="predicted"/>
<evidence type="ECO:0000313" key="4">
    <source>
        <dbReference type="Proteomes" id="UP000278035"/>
    </source>
</evidence>
<dbReference type="AlphaFoldDB" id="A0A3G8LYU7"/>
<dbReference type="InterPro" id="IPR018247">
    <property type="entry name" value="EF_Hand_1_Ca_BS"/>
</dbReference>
<feature type="transmembrane region" description="Helical" evidence="1">
    <location>
        <begin position="317"/>
        <end position="341"/>
    </location>
</feature>
<feature type="chain" id="PRO_5018076315" evidence="2">
    <location>
        <begin position="29"/>
        <end position="374"/>
    </location>
</feature>
<feature type="transmembrane region" description="Helical" evidence="1">
    <location>
        <begin position="286"/>
        <end position="305"/>
    </location>
</feature>
<sequence>MKAFTRFFSVIKSGVLLLALLFSHVSFAHQMSTGYLSIDLDKQGQIEGAWQVRFFDINQVVAIDDNQDGQLTWGELQAHQVAIIDYLRSSLLLSRQQDCPLSFNPTQQVDQHFSEGYLVTSFQAECDSQGVLNINYKAFFDIDTDHKVITTISSPDHQYARVISNDNPIILINLAESQISDTFTEYVYQGIIHIWKGTDHILFLLALLLTCVLVREKHQWQAIDKPKQILKDTAWIITAFTLAHSVTLTATALGWLNFSSHWVELGIALSVLFAALNNVWPIVLRLGWITFAFGLLHGMGFAGVLGELGLPENQKLLAILAFNVGVEIGQLAILAVVLPLLIFLRHTNWYRNWGMQLGSIAIGLMAIQWSVERF</sequence>
<feature type="signal peptide" evidence="2">
    <location>
        <begin position="1"/>
        <end position="28"/>
    </location>
</feature>
<feature type="transmembrane region" description="Helical" evidence="1">
    <location>
        <begin position="234"/>
        <end position="256"/>
    </location>
</feature>
<keyword evidence="1" id="KW-0472">Membrane</keyword>
<keyword evidence="2" id="KW-0732">Signal</keyword>
<dbReference type="RefSeq" id="WP_124731450.1">
    <property type="nucleotide sequence ID" value="NZ_CBCSKC010000012.1"/>
</dbReference>
<gene>
    <name evidence="3" type="ORF">EGC82_14830</name>
</gene>
<dbReference type="InterPro" id="IPR032809">
    <property type="entry name" value="Put_HupE_UreJ"/>
</dbReference>
<dbReference type="KEGG" id="slj:EGC82_14830"/>
<evidence type="ECO:0000256" key="1">
    <source>
        <dbReference type="SAM" id="Phobius"/>
    </source>
</evidence>
<evidence type="ECO:0000256" key="2">
    <source>
        <dbReference type="SAM" id="SignalP"/>
    </source>
</evidence>
<reference evidence="4" key="1">
    <citation type="submission" date="2018-11" db="EMBL/GenBank/DDBJ databases">
        <title>Shewanella sp. M2.</title>
        <authorList>
            <person name="Hwang Y.J."/>
            <person name="Hwang C.Y."/>
        </authorList>
    </citation>
    <scope>NUCLEOTIDE SEQUENCE [LARGE SCALE GENOMIC DNA]</scope>
    <source>
        <strain evidence="4">LMG 19866</strain>
    </source>
</reference>
<accession>A0A3G8LYU7</accession>
<dbReference type="OrthoDB" id="9808870at2"/>
<name>A0A3G8LYU7_9GAMM</name>
<protein>
    <submittedName>
        <fullName evidence="3">HupE/UreJ family protein</fullName>
    </submittedName>
</protein>
<keyword evidence="1" id="KW-0812">Transmembrane</keyword>